<feature type="binding site" evidence="10">
    <location>
        <position position="35"/>
    </location>
    <ligand>
        <name>Fe cation</name>
        <dbReference type="ChEBI" id="CHEBI:24875"/>
    </ligand>
</feature>
<protein>
    <recommendedName>
        <fullName evidence="2 9">Nitrogen fixation protein NifU</fullName>
    </recommendedName>
</protein>
<dbReference type="Pfam" id="PF01592">
    <property type="entry name" value="NifU_N"/>
    <property type="match status" value="1"/>
</dbReference>
<evidence type="ECO:0000313" key="14">
    <source>
        <dbReference type="EMBL" id="ANJ66234.1"/>
    </source>
</evidence>
<dbReference type="OrthoDB" id="9808097at2"/>
<dbReference type="STRING" id="1860122.A9404_01560"/>
<keyword evidence="7 9" id="KW-0535">Nitrogen fixation</keyword>
<organism evidence="14 15">
    <name type="scientific">Halothiobacillus diazotrophicus</name>
    <dbReference type="NCBI Taxonomy" id="1860122"/>
    <lineage>
        <taxon>Bacteria</taxon>
        <taxon>Pseudomonadati</taxon>
        <taxon>Pseudomonadota</taxon>
        <taxon>Gammaproteobacteria</taxon>
        <taxon>Chromatiales</taxon>
        <taxon>Halothiobacillaceae</taxon>
        <taxon>Halothiobacillus</taxon>
    </lineage>
</organism>
<dbReference type="Pfam" id="PF04324">
    <property type="entry name" value="Fer2_BFD"/>
    <property type="match status" value="1"/>
</dbReference>
<dbReference type="Proteomes" id="UP000078596">
    <property type="component" value="Chromosome"/>
</dbReference>
<dbReference type="PANTHER" id="PTHR10093">
    <property type="entry name" value="IRON-SULFUR CLUSTER ASSEMBLY ENZYME NIFU HOMOLOG"/>
    <property type="match status" value="1"/>
</dbReference>
<evidence type="ECO:0000256" key="7">
    <source>
        <dbReference type="ARBA" id="ARBA00023231"/>
    </source>
</evidence>
<sequence length="321" mass="34128">MWDYTDKVKEYFFNPKNTGVLEEANAIGEVGSISCGDALRLMLQVDPETDVITDARFQTFGCGSAIASSSALTEIIKGKTLDEALAVTNMDIAEFLGGLPPEKMHCSVMGAEALHAAIANYRGEEWADDHEEGELICKCFGIDSAMIEKVAKENNLHTLQEVTFYTKAGGGCESCHEKIERVLAEVHGLEPVAAKPPAQTVTQTVTISAPVSIQPLKPKPAAPAAAAPATGGMTLVQKIQKISAVIDEMRPQFKMDGGDIQLVDVDGDTVSVAMSGACMGCQMSGITISGIQERLMLTLGRPIRVVPAPMPQAQSTETMGV</sequence>
<dbReference type="SUPFAM" id="SSF117916">
    <property type="entry name" value="Fe-S cluster assembly (FSCA) domain-like"/>
    <property type="match status" value="1"/>
</dbReference>
<reference evidence="14 15" key="1">
    <citation type="submission" date="2016-06" db="EMBL/GenBank/DDBJ databases">
        <title>Insight into the functional genes involving in sulfur oxidation in Pearl River water.</title>
        <authorList>
            <person name="Luo J."/>
            <person name="Tan X."/>
            <person name="Lin W."/>
        </authorList>
    </citation>
    <scope>NUCLEOTIDE SEQUENCE [LARGE SCALE GENOMIC DNA]</scope>
    <source>
        <strain evidence="14 15">LS2</strain>
    </source>
</reference>
<dbReference type="KEGG" id="haz:A9404_01560"/>
<feature type="binding site" evidence="10">
    <location>
        <position position="175"/>
    </location>
    <ligand>
        <name>[2Fe-2S] cluster</name>
        <dbReference type="ChEBI" id="CHEBI:190135"/>
    </ligand>
</feature>
<dbReference type="InterPro" id="IPR001075">
    <property type="entry name" value="NIF_FeS_clus_asmbl_NifU_C"/>
</dbReference>
<dbReference type="PIRSF" id="PIRSF000375">
    <property type="entry name" value="NifU"/>
    <property type="match status" value="1"/>
</dbReference>
<evidence type="ECO:0000259" key="12">
    <source>
        <dbReference type="Pfam" id="PF01592"/>
    </source>
</evidence>
<comment type="similarity">
    <text evidence="1 9">Belongs to the NifU family.</text>
</comment>
<dbReference type="GO" id="GO:0016226">
    <property type="term" value="P:iron-sulfur cluster assembly"/>
    <property type="evidence" value="ECO:0007669"/>
    <property type="project" value="InterPro"/>
</dbReference>
<dbReference type="Gene3D" id="3.90.1010.10">
    <property type="match status" value="1"/>
</dbReference>
<dbReference type="NCBIfam" id="TIGR02000">
    <property type="entry name" value="NifU_proper"/>
    <property type="match status" value="1"/>
</dbReference>
<keyword evidence="15" id="KW-1185">Reference proteome</keyword>
<keyword evidence="5 10" id="KW-0408">Iron</keyword>
<comment type="function">
    <text evidence="9">May be involved in the formation or repair of [Fe-S] clusters present in iron-sulfur proteins.</text>
</comment>
<evidence type="ECO:0000256" key="5">
    <source>
        <dbReference type="ARBA" id="ARBA00023004"/>
    </source>
</evidence>
<dbReference type="GO" id="GO:0051537">
    <property type="term" value="F:2 iron, 2 sulfur cluster binding"/>
    <property type="evidence" value="ECO:0007669"/>
    <property type="project" value="UniProtKB-KW"/>
</dbReference>
<feature type="binding site" evidence="10">
    <location>
        <position position="62"/>
    </location>
    <ligand>
        <name>Fe cation</name>
        <dbReference type="ChEBI" id="CHEBI:24875"/>
    </ligand>
</feature>
<keyword evidence="6 10" id="KW-0411">Iron-sulfur</keyword>
<keyword evidence="4 10" id="KW-0479">Metal-binding</keyword>
<dbReference type="InterPro" id="IPR007419">
    <property type="entry name" value="BFD-like_2Fe2S-bd_dom"/>
</dbReference>
<dbReference type="Gene3D" id="1.10.10.1100">
    <property type="entry name" value="BFD-like [2Fe-2S]-binding domain"/>
    <property type="match status" value="1"/>
</dbReference>
<feature type="binding site" evidence="10">
    <location>
        <position position="172"/>
    </location>
    <ligand>
        <name>[2Fe-2S] cluster</name>
        <dbReference type="ChEBI" id="CHEBI:190135"/>
    </ligand>
</feature>
<comment type="cofactor">
    <cofactor evidence="10">
        <name>[2Fe-2S] cluster</name>
        <dbReference type="ChEBI" id="CHEBI:190135"/>
    </cofactor>
    <text evidence="10">Binds 1 [2Fe-2S] cluster per subunit.</text>
</comment>
<evidence type="ECO:0000256" key="8">
    <source>
        <dbReference type="ARBA" id="ARBA00034078"/>
    </source>
</evidence>
<proteinExistence type="inferred from homology"/>
<dbReference type="CDD" id="cd06664">
    <property type="entry name" value="IscU_like"/>
    <property type="match status" value="1"/>
</dbReference>
<dbReference type="Pfam" id="PF01106">
    <property type="entry name" value="NifU"/>
    <property type="match status" value="1"/>
</dbReference>
<evidence type="ECO:0000256" key="4">
    <source>
        <dbReference type="ARBA" id="ARBA00022723"/>
    </source>
</evidence>
<evidence type="ECO:0000256" key="10">
    <source>
        <dbReference type="PIRSR" id="PIRSR000375-1"/>
    </source>
</evidence>
<evidence type="ECO:0000259" key="13">
    <source>
        <dbReference type="Pfam" id="PF04324"/>
    </source>
</evidence>
<dbReference type="SUPFAM" id="SSF82649">
    <property type="entry name" value="SufE/NifU"/>
    <property type="match status" value="1"/>
</dbReference>
<evidence type="ECO:0000313" key="15">
    <source>
        <dbReference type="Proteomes" id="UP000078596"/>
    </source>
</evidence>
<keyword evidence="3 10" id="KW-0001">2Fe-2S</keyword>
<dbReference type="CDD" id="cd19947">
    <property type="entry name" value="NifU_Fer2_BFD-like"/>
    <property type="match status" value="1"/>
</dbReference>
<comment type="cofactor">
    <cofactor evidence="10">
        <name>Fe cation</name>
        <dbReference type="ChEBI" id="CHEBI:24875"/>
    </cofactor>
    <text evidence="10">Binds 1 Fe cation per subunit.</text>
</comment>
<evidence type="ECO:0000256" key="2">
    <source>
        <dbReference type="ARBA" id="ARBA00015278"/>
    </source>
</evidence>
<dbReference type="EMBL" id="CP016027">
    <property type="protein sequence ID" value="ANJ66234.1"/>
    <property type="molecule type" value="Genomic_DNA"/>
</dbReference>
<dbReference type="InterPro" id="IPR010238">
    <property type="entry name" value="NIF_FeS_clus_asmbl_NifU"/>
</dbReference>
<dbReference type="RefSeq" id="WP_066098038.1">
    <property type="nucleotide sequence ID" value="NZ_CP016027.1"/>
</dbReference>
<dbReference type="InterPro" id="IPR016217">
    <property type="entry name" value="N_fixation_NifU"/>
</dbReference>
<gene>
    <name evidence="14" type="ORF">A9404_01560</name>
</gene>
<feature type="domain" description="NIF system FeS cluster assembly NifU N-terminal" evidence="12">
    <location>
        <begin position="4"/>
        <end position="124"/>
    </location>
</feature>
<dbReference type="InterPro" id="IPR034904">
    <property type="entry name" value="FSCA_dom_sf"/>
</dbReference>
<dbReference type="InterPro" id="IPR041854">
    <property type="entry name" value="BFD-like_2Fe2S-bd_dom_sf"/>
</dbReference>
<dbReference type="InterPro" id="IPR002871">
    <property type="entry name" value="NIF_FeS_clus_asmbl_NifU_N"/>
</dbReference>
<evidence type="ECO:0000256" key="3">
    <source>
        <dbReference type="ARBA" id="ARBA00022714"/>
    </source>
</evidence>
<evidence type="ECO:0000256" key="1">
    <source>
        <dbReference type="ARBA" id="ARBA00006420"/>
    </source>
</evidence>
<feature type="binding site" evidence="10">
    <location>
        <position position="106"/>
    </location>
    <ligand>
        <name>Fe cation</name>
        <dbReference type="ChEBI" id="CHEBI:24875"/>
    </ligand>
</feature>
<name>A0A191ZED9_9GAMM</name>
<evidence type="ECO:0000256" key="9">
    <source>
        <dbReference type="PIRNR" id="PIRNR000375"/>
    </source>
</evidence>
<feature type="domain" description="BFD-like [2Fe-2S]-binding" evidence="13">
    <location>
        <begin position="135"/>
        <end position="185"/>
    </location>
</feature>
<evidence type="ECO:0000256" key="6">
    <source>
        <dbReference type="ARBA" id="ARBA00023014"/>
    </source>
</evidence>
<evidence type="ECO:0000259" key="11">
    <source>
        <dbReference type="Pfam" id="PF01106"/>
    </source>
</evidence>
<feature type="domain" description="NIF system FeS cluster assembly NifU C-terminal" evidence="11">
    <location>
        <begin position="242"/>
        <end position="306"/>
    </location>
</feature>
<feature type="binding site" evidence="10">
    <location>
        <position position="137"/>
    </location>
    <ligand>
        <name>[2Fe-2S] cluster</name>
        <dbReference type="ChEBI" id="CHEBI:190135"/>
    </ligand>
</feature>
<feature type="binding site" evidence="10">
    <location>
        <position position="139"/>
    </location>
    <ligand>
        <name>[2Fe-2S] cluster</name>
        <dbReference type="ChEBI" id="CHEBI:190135"/>
    </ligand>
</feature>
<dbReference type="GO" id="GO:0005506">
    <property type="term" value="F:iron ion binding"/>
    <property type="evidence" value="ECO:0007669"/>
    <property type="project" value="InterPro"/>
</dbReference>
<accession>A0A191ZED9</accession>
<dbReference type="AlphaFoldDB" id="A0A191ZED9"/>
<dbReference type="Gene3D" id="3.30.300.130">
    <property type="entry name" value="Fe-S cluster assembly (FSCA)"/>
    <property type="match status" value="1"/>
</dbReference>
<comment type="cofactor">
    <cofactor evidence="8">
        <name>[2Fe-2S] cluster</name>
        <dbReference type="ChEBI" id="CHEBI:190135"/>
    </cofactor>
</comment>